<dbReference type="AlphaFoldDB" id="A0A1E3VN23"/>
<sequence length="97" mass="9837">MSARTIRRQILLSTTMIVGALTGYARGAYAQCAPGVGTQFVCSGANTDTQTINADDAAVFTTYGFSVDTTAGGGSGATRSPSPATASSPIPMATRRL</sequence>
<evidence type="ECO:0000256" key="2">
    <source>
        <dbReference type="SAM" id="SignalP"/>
    </source>
</evidence>
<proteinExistence type="predicted"/>
<name>A0A1E3VN23_9HYPH</name>
<dbReference type="STRING" id="1774970.AUC70_03875"/>
<feature type="region of interest" description="Disordered" evidence="1">
    <location>
        <begin position="71"/>
        <end position="97"/>
    </location>
</feature>
<accession>A0A1E3VN23</accession>
<evidence type="ECO:0000256" key="1">
    <source>
        <dbReference type="SAM" id="MobiDB-lite"/>
    </source>
</evidence>
<feature type="compositionally biased region" description="Low complexity" evidence="1">
    <location>
        <begin position="77"/>
        <end position="97"/>
    </location>
</feature>
<comment type="caution">
    <text evidence="3">The sequence shown here is derived from an EMBL/GenBank/DDBJ whole genome shotgun (WGS) entry which is preliminary data.</text>
</comment>
<evidence type="ECO:0000313" key="4">
    <source>
        <dbReference type="Proteomes" id="UP000094172"/>
    </source>
</evidence>
<feature type="chain" id="PRO_5009138399" evidence="2">
    <location>
        <begin position="31"/>
        <end position="97"/>
    </location>
</feature>
<gene>
    <name evidence="3" type="ORF">AUC70_03875</name>
</gene>
<evidence type="ECO:0000313" key="3">
    <source>
        <dbReference type="EMBL" id="ODR94930.1"/>
    </source>
</evidence>
<dbReference type="RefSeq" id="WP_069444230.1">
    <property type="nucleotide sequence ID" value="NZ_LPWE01000011.1"/>
</dbReference>
<reference evidence="3 4" key="1">
    <citation type="journal article" date="2016" name="Environ. Microbiol.">
        <title>New Methyloceanibacter diversity from North Sea sediments includes methanotroph containing solely the soluble methane monooxygenase.</title>
        <authorList>
            <person name="Vekeman B."/>
            <person name="Kerckhof F.M."/>
            <person name="Cremers G."/>
            <person name="de Vos P."/>
            <person name="Vandamme P."/>
            <person name="Boon N."/>
            <person name="Op den Camp H.J."/>
            <person name="Heylen K."/>
        </authorList>
    </citation>
    <scope>NUCLEOTIDE SEQUENCE [LARGE SCALE GENOMIC DNA]</scope>
    <source>
        <strain evidence="3 4">R-67176</strain>
    </source>
</reference>
<dbReference type="Proteomes" id="UP000094172">
    <property type="component" value="Unassembled WGS sequence"/>
</dbReference>
<dbReference type="EMBL" id="LPWE01000011">
    <property type="protein sequence ID" value="ODR94930.1"/>
    <property type="molecule type" value="Genomic_DNA"/>
</dbReference>
<protein>
    <submittedName>
        <fullName evidence="3">Uncharacterized protein</fullName>
    </submittedName>
</protein>
<keyword evidence="4" id="KW-1185">Reference proteome</keyword>
<organism evidence="3 4">
    <name type="scientific">Methyloceanibacter stevinii</name>
    <dbReference type="NCBI Taxonomy" id="1774970"/>
    <lineage>
        <taxon>Bacteria</taxon>
        <taxon>Pseudomonadati</taxon>
        <taxon>Pseudomonadota</taxon>
        <taxon>Alphaproteobacteria</taxon>
        <taxon>Hyphomicrobiales</taxon>
        <taxon>Hyphomicrobiaceae</taxon>
        <taxon>Methyloceanibacter</taxon>
    </lineage>
</organism>
<keyword evidence="2" id="KW-0732">Signal</keyword>
<feature type="signal peptide" evidence="2">
    <location>
        <begin position="1"/>
        <end position="30"/>
    </location>
</feature>